<feature type="compositionally biased region" description="Polar residues" evidence="1">
    <location>
        <begin position="166"/>
        <end position="176"/>
    </location>
</feature>
<comment type="caution">
    <text evidence="3">The sequence shown here is derived from an EMBL/GenBank/DDBJ whole genome shotgun (WGS) entry which is preliminary data.</text>
</comment>
<dbReference type="AlphaFoldDB" id="A0A6G0WMX8"/>
<dbReference type="PROSITE" id="PS50003">
    <property type="entry name" value="PH_DOMAIN"/>
    <property type="match status" value="1"/>
</dbReference>
<dbReference type="EMBL" id="VJMJ01000175">
    <property type="protein sequence ID" value="KAF0728707.1"/>
    <property type="molecule type" value="Genomic_DNA"/>
</dbReference>
<feature type="domain" description="PH" evidence="2">
    <location>
        <begin position="17"/>
        <end position="132"/>
    </location>
</feature>
<organism evidence="3 4">
    <name type="scientific">Aphanomyces euteiches</name>
    <dbReference type="NCBI Taxonomy" id="100861"/>
    <lineage>
        <taxon>Eukaryota</taxon>
        <taxon>Sar</taxon>
        <taxon>Stramenopiles</taxon>
        <taxon>Oomycota</taxon>
        <taxon>Saprolegniomycetes</taxon>
        <taxon>Saprolegniales</taxon>
        <taxon>Verrucalvaceae</taxon>
        <taxon>Aphanomyces</taxon>
    </lineage>
</organism>
<evidence type="ECO:0000313" key="4">
    <source>
        <dbReference type="Proteomes" id="UP000481153"/>
    </source>
</evidence>
<dbReference type="VEuPathDB" id="FungiDB:AeMF1_006017"/>
<protein>
    <recommendedName>
        <fullName evidence="2">PH domain-containing protein</fullName>
    </recommendedName>
</protein>
<evidence type="ECO:0000256" key="1">
    <source>
        <dbReference type="SAM" id="MobiDB-lite"/>
    </source>
</evidence>
<gene>
    <name evidence="3" type="ORF">Ae201684_013665</name>
</gene>
<dbReference type="Proteomes" id="UP000481153">
    <property type="component" value="Unassembled WGS sequence"/>
</dbReference>
<name>A0A6G0WMX8_9STRA</name>
<evidence type="ECO:0000313" key="3">
    <source>
        <dbReference type="EMBL" id="KAF0728707.1"/>
    </source>
</evidence>
<feature type="region of interest" description="Disordered" evidence="1">
    <location>
        <begin position="154"/>
        <end position="177"/>
    </location>
</feature>
<dbReference type="PANTHER" id="PTHR31723">
    <property type="entry name" value="PATHOGENESIS-RELATED FAMILY PROTEIN"/>
    <property type="match status" value="1"/>
</dbReference>
<proteinExistence type="predicted"/>
<dbReference type="InterPro" id="IPR001849">
    <property type="entry name" value="PH_domain"/>
</dbReference>
<dbReference type="InterPro" id="IPR053218">
    <property type="entry name" value="Pathogen-related_defense"/>
</dbReference>
<dbReference type="PANTHER" id="PTHR31723:SF10">
    <property type="entry name" value="PATHOGEN-RELATED PROTEIN"/>
    <property type="match status" value="1"/>
</dbReference>
<evidence type="ECO:0000259" key="2">
    <source>
        <dbReference type="PROSITE" id="PS50003"/>
    </source>
</evidence>
<dbReference type="Gene3D" id="2.30.29.30">
    <property type="entry name" value="Pleckstrin-homology domain (PH domain)/Phosphotyrosine-binding domain (PTB)"/>
    <property type="match status" value="1"/>
</dbReference>
<reference evidence="3 4" key="1">
    <citation type="submission" date="2019-07" db="EMBL/GenBank/DDBJ databases">
        <title>Genomics analysis of Aphanomyces spp. identifies a new class of oomycete effector associated with host adaptation.</title>
        <authorList>
            <person name="Gaulin E."/>
        </authorList>
    </citation>
    <scope>NUCLEOTIDE SEQUENCE [LARGE SCALE GENOMIC DNA]</scope>
    <source>
        <strain evidence="3 4">ATCC 201684</strain>
    </source>
</reference>
<dbReference type="InterPro" id="IPR011993">
    <property type="entry name" value="PH-like_dom_sf"/>
</dbReference>
<dbReference type="SUPFAM" id="SSF50729">
    <property type="entry name" value="PH domain-like"/>
    <property type="match status" value="1"/>
</dbReference>
<keyword evidence="4" id="KW-1185">Reference proteome</keyword>
<sequence>MRQRSLSSSTASLCPRLVRQHGYLMKKSLFRGLKPHYFSLLAESSKLYSFADFNDFHLWHQHGQPTLPVARKLCFAPRAVYQVVAVDQDRSSQWKLLLSVQSKNQNVNQLTLVAESSDEYFDWVAAFHDALCIQTASACDTKTRTMLMDDDRRRSNCITSPRPLQRPSTYKSTPRQKGSRNIVLIGAANGSTVHVSDGKLAKAKEELKQLLQEPGTLQPYRGLDQNDEQTKIEWLHGHPDFTLTDLAYLKGRTRWHDGHSLAARVETALRVFVMEVAHKPRVDQWHSIVHHTFTYQVNDEEPIEYHDMASVRHTSLGLIAVPAERLDEVSGVFTSGFPFEVTAVFTASSSIYFAYRQWGAFTGSFDGHKGNGETIEVSGFGHMLLDMDLDKMHSLRLFCEPEDLFESLSRQQ</sequence>
<accession>A0A6G0WMX8</accession>